<dbReference type="PROSITE" id="PS50883">
    <property type="entry name" value="EAL"/>
    <property type="match status" value="1"/>
</dbReference>
<dbReference type="EMBL" id="JBGGTQ010000010">
    <property type="protein sequence ID" value="MEZ0494204.1"/>
    <property type="molecule type" value="Genomic_DNA"/>
</dbReference>
<keyword evidence="1" id="KW-1133">Transmembrane helix</keyword>
<name>A0ABV4I686_9ACTN</name>
<dbReference type="RefSeq" id="WP_370720439.1">
    <property type="nucleotide sequence ID" value="NZ_JBGGTQ010000010.1"/>
</dbReference>
<dbReference type="Gene3D" id="3.30.70.270">
    <property type="match status" value="1"/>
</dbReference>
<protein>
    <submittedName>
        <fullName evidence="4">Bifunctional diguanylate cyclase/phosphodiesterase</fullName>
    </submittedName>
</protein>
<dbReference type="InterPro" id="IPR001633">
    <property type="entry name" value="EAL_dom"/>
</dbReference>
<evidence type="ECO:0000259" key="3">
    <source>
        <dbReference type="PROSITE" id="PS50887"/>
    </source>
</evidence>
<organism evidence="4 5">
    <name type="scientific">Kineococcus mangrovi</name>
    <dbReference type="NCBI Taxonomy" id="1660183"/>
    <lineage>
        <taxon>Bacteria</taxon>
        <taxon>Bacillati</taxon>
        <taxon>Actinomycetota</taxon>
        <taxon>Actinomycetes</taxon>
        <taxon>Kineosporiales</taxon>
        <taxon>Kineosporiaceae</taxon>
        <taxon>Kineococcus</taxon>
    </lineage>
</organism>
<feature type="transmembrane region" description="Helical" evidence="1">
    <location>
        <begin position="97"/>
        <end position="120"/>
    </location>
</feature>
<accession>A0ABV4I686</accession>
<reference evidence="4 5" key="1">
    <citation type="submission" date="2024-07" db="EMBL/GenBank/DDBJ databases">
        <authorList>
            <person name="Thanompreechachai J."/>
            <person name="Duangmal K."/>
        </authorList>
    </citation>
    <scope>NUCLEOTIDE SEQUENCE [LARGE SCALE GENOMIC DNA]</scope>
    <source>
        <strain evidence="4 5">TBRC 1896</strain>
    </source>
</reference>
<dbReference type="Pfam" id="PF00563">
    <property type="entry name" value="EAL"/>
    <property type="match status" value="1"/>
</dbReference>
<feature type="transmembrane region" description="Helical" evidence="1">
    <location>
        <begin position="132"/>
        <end position="154"/>
    </location>
</feature>
<dbReference type="InterPro" id="IPR000160">
    <property type="entry name" value="GGDEF_dom"/>
</dbReference>
<dbReference type="InterPro" id="IPR043128">
    <property type="entry name" value="Rev_trsase/Diguanyl_cyclase"/>
</dbReference>
<dbReference type="SUPFAM" id="SSF55073">
    <property type="entry name" value="Nucleotide cyclase"/>
    <property type="match status" value="1"/>
</dbReference>
<dbReference type="InterPro" id="IPR050706">
    <property type="entry name" value="Cyclic-di-GMP_PDE-like"/>
</dbReference>
<keyword evidence="1" id="KW-0472">Membrane</keyword>
<dbReference type="PANTHER" id="PTHR33121:SF79">
    <property type="entry name" value="CYCLIC DI-GMP PHOSPHODIESTERASE PDED-RELATED"/>
    <property type="match status" value="1"/>
</dbReference>
<dbReference type="Pfam" id="PF00990">
    <property type="entry name" value="GGDEF"/>
    <property type="match status" value="1"/>
</dbReference>
<feature type="domain" description="EAL" evidence="2">
    <location>
        <begin position="473"/>
        <end position="733"/>
    </location>
</feature>
<evidence type="ECO:0000313" key="5">
    <source>
        <dbReference type="Proteomes" id="UP001566476"/>
    </source>
</evidence>
<dbReference type="NCBIfam" id="TIGR00254">
    <property type="entry name" value="GGDEF"/>
    <property type="match status" value="1"/>
</dbReference>
<dbReference type="CDD" id="cd01949">
    <property type="entry name" value="GGDEF"/>
    <property type="match status" value="1"/>
</dbReference>
<dbReference type="InterPro" id="IPR035919">
    <property type="entry name" value="EAL_sf"/>
</dbReference>
<feature type="transmembrane region" description="Helical" evidence="1">
    <location>
        <begin position="251"/>
        <end position="270"/>
    </location>
</feature>
<feature type="transmembrane region" description="Helical" evidence="1">
    <location>
        <begin position="166"/>
        <end position="189"/>
    </location>
</feature>
<evidence type="ECO:0000256" key="1">
    <source>
        <dbReference type="SAM" id="Phobius"/>
    </source>
</evidence>
<feature type="transmembrane region" description="Helical" evidence="1">
    <location>
        <begin position="20"/>
        <end position="39"/>
    </location>
</feature>
<dbReference type="InterPro" id="IPR029787">
    <property type="entry name" value="Nucleotide_cyclase"/>
</dbReference>
<feature type="domain" description="GGDEF" evidence="3">
    <location>
        <begin position="336"/>
        <end position="464"/>
    </location>
</feature>
<keyword evidence="1" id="KW-0812">Transmembrane</keyword>
<comment type="caution">
    <text evidence="4">The sequence shown here is derived from an EMBL/GenBank/DDBJ whole genome shotgun (WGS) entry which is preliminary data.</text>
</comment>
<dbReference type="PANTHER" id="PTHR33121">
    <property type="entry name" value="CYCLIC DI-GMP PHOSPHODIESTERASE PDEF"/>
    <property type="match status" value="1"/>
</dbReference>
<evidence type="ECO:0000313" key="4">
    <source>
        <dbReference type="EMBL" id="MEZ0494204.1"/>
    </source>
</evidence>
<dbReference type="Proteomes" id="UP001566476">
    <property type="component" value="Unassembled WGS sequence"/>
</dbReference>
<dbReference type="SMART" id="SM00267">
    <property type="entry name" value="GGDEF"/>
    <property type="match status" value="1"/>
</dbReference>
<evidence type="ECO:0000259" key="2">
    <source>
        <dbReference type="PROSITE" id="PS50883"/>
    </source>
</evidence>
<feature type="transmembrane region" description="Helical" evidence="1">
    <location>
        <begin position="196"/>
        <end position="213"/>
    </location>
</feature>
<dbReference type="CDD" id="cd01948">
    <property type="entry name" value="EAL"/>
    <property type="match status" value="1"/>
</dbReference>
<dbReference type="SMART" id="SM00052">
    <property type="entry name" value="EAL"/>
    <property type="match status" value="1"/>
</dbReference>
<gene>
    <name evidence="4" type="ORF">AB2L28_18360</name>
</gene>
<keyword evidence="5" id="KW-1185">Reference proteome</keyword>
<sequence>MTRRTVRPRASAAPGTSGSCTRAVVPLVAVVLLALAAALLCPGQAVAVLRTGAGALVLALLHERVRRVEAERDVWRWFRTAVLVATAGSALDLAAGVPLALTGAGLAGCALLYRGLIVWNRTSTRTADPGDWLNGISAIFAVVAVADLVLAATGRPLPAVVGVQPVLVGAAALFVVLGTTLTVAVMAALLTDLRPWVLSAGTGAALAGLVLEGTGRPGWAVPGAAALVLSVGISSQLPVRPTRPQPATTQSLTVGAFVVLAAGVAVLAGATRLPPQATTPAVLWAAAAVVGVSFRVVHLIGDLSSLAVRQQEALTDELTGLANRRAFDRALAAPSPGRALLVLDVDRFKEVNDRYGHHTGDRLLASVAQRLTGTVPDGALLCRLGGDEFAVLVPDPDEGTALALAGELLAAAGADERRTGVSIGVATDGATGGAAGDGAELFRRADTAMYQAKAARSGVRLYDAVLDAAARRRAGLADDLHALWREGSADGTVDQLEVFYQPQVALADGRVRGVEALVRWRHPVLGLLPPAAFLDVVEDEGLTGPLTVHVLRTAARDAGRWRAGGWPELSVSVNLSGDHLSDPALLPLLQDVLAGGLDAAAVVLEVTETALVQEADAGLDLCHALRRLGFGLSIDDYGTGYSSLAHLSDLPATELKVDRSFTQRLLTDGGVRAIVAATVGLAHELGLRVVAEGAEDLPTVDALRLLGCDDVQGFVHARPMPVGDLGPWLVAHHRAPSAAQG</sequence>
<dbReference type="PROSITE" id="PS51257">
    <property type="entry name" value="PROKAR_LIPOPROTEIN"/>
    <property type="match status" value="1"/>
</dbReference>
<proteinExistence type="predicted"/>
<feature type="transmembrane region" description="Helical" evidence="1">
    <location>
        <begin position="282"/>
        <end position="301"/>
    </location>
</feature>
<dbReference type="PROSITE" id="PS50887">
    <property type="entry name" value="GGDEF"/>
    <property type="match status" value="1"/>
</dbReference>
<dbReference type="Gene3D" id="3.20.20.450">
    <property type="entry name" value="EAL domain"/>
    <property type="match status" value="1"/>
</dbReference>
<dbReference type="SUPFAM" id="SSF141868">
    <property type="entry name" value="EAL domain-like"/>
    <property type="match status" value="1"/>
</dbReference>